<keyword evidence="4" id="KW-0216">Detoxification</keyword>
<keyword evidence="5 14" id="KW-0349">Heme</keyword>
<evidence type="ECO:0000256" key="8">
    <source>
        <dbReference type="ARBA" id="ARBA00022857"/>
    </source>
</evidence>
<evidence type="ECO:0000256" key="10">
    <source>
        <dbReference type="ARBA" id="ARBA00023027"/>
    </source>
</evidence>
<keyword evidence="9" id="KW-0408">Iron</keyword>
<dbReference type="PANTHER" id="PTHR43396:SF3">
    <property type="entry name" value="FLAVOHEMOPROTEIN"/>
    <property type="match status" value="1"/>
</dbReference>
<evidence type="ECO:0000256" key="7">
    <source>
        <dbReference type="ARBA" id="ARBA00022723"/>
    </source>
</evidence>
<comment type="catalytic activity">
    <reaction evidence="13">
        <text>2 nitric oxide + NADPH + 2 O2 = 2 nitrate + NADP(+) + H(+)</text>
        <dbReference type="Rhea" id="RHEA:19465"/>
        <dbReference type="ChEBI" id="CHEBI:15378"/>
        <dbReference type="ChEBI" id="CHEBI:15379"/>
        <dbReference type="ChEBI" id="CHEBI:16480"/>
        <dbReference type="ChEBI" id="CHEBI:17632"/>
        <dbReference type="ChEBI" id="CHEBI:57783"/>
        <dbReference type="ChEBI" id="CHEBI:58349"/>
        <dbReference type="EC" id="1.14.12.17"/>
    </reaction>
</comment>
<accession>A0A7W6E4Z2</accession>
<evidence type="ECO:0000256" key="12">
    <source>
        <dbReference type="ARBA" id="ARBA00048649"/>
    </source>
</evidence>
<evidence type="ECO:0000259" key="16">
    <source>
        <dbReference type="PROSITE" id="PS51384"/>
    </source>
</evidence>
<dbReference type="InterPro" id="IPR012292">
    <property type="entry name" value="Globin/Proto"/>
</dbReference>
<evidence type="ECO:0000256" key="3">
    <source>
        <dbReference type="ARBA" id="ARBA00012229"/>
    </source>
</evidence>
<dbReference type="Pfam" id="PF00175">
    <property type="entry name" value="NAD_binding_1"/>
    <property type="match status" value="1"/>
</dbReference>
<dbReference type="InterPro" id="IPR009050">
    <property type="entry name" value="Globin-like_sf"/>
</dbReference>
<dbReference type="PRINTS" id="PR00409">
    <property type="entry name" value="PHDIOXRDTASE"/>
</dbReference>
<comment type="similarity">
    <text evidence="14">Belongs to the globin family.</text>
</comment>
<reference evidence="17 18" key="1">
    <citation type="submission" date="2020-08" db="EMBL/GenBank/DDBJ databases">
        <title>Genomic Encyclopedia of Type Strains, Phase IV (KMG-IV): sequencing the most valuable type-strain genomes for metagenomic binning, comparative biology and taxonomic classification.</title>
        <authorList>
            <person name="Goeker M."/>
        </authorList>
    </citation>
    <scope>NUCLEOTIDE SEQUENCE [LARGE SCALE GENOMIC DNA]</scope>
    <source>
        <strain evidence="17 18">DSM 102234</strain>
    </source>
</reference>
<dbReference type="GO" id="GO:0009636">
    <property type="term" value="P:response to toxic substance"/>
    <property type="evidence" value="ECO:0007669"/>
    <property type="project" value="UniProtKB-KW"/>
</dbReference>
<sequence>MVKPLTEESLCIIEATAPVVASHINQIVPCMYDRLLAAPEIRPLFNMSHQHGNSSQHKALANALVIYATHIRTPGFLSDALERIAQKHTGLQILPEHYPYVADALLGAVSEVLGEAVTPEILAAWGEAYWFLANTLIEREEAIYTVSETQKGGWRGWRRFKIMSKVLETPEVMSFILRPTDGGPVLRHRPGQYLSFRFFPSVDEECRRNYSISSAPDGEHYRITVKREAGGQISNWLHDMTDVGTEFDVAAPAGEFFLDPAGKREVVLLSAGVGITPMISMLECFGDSDLRIVDIHATRDSQNHVMRETSRARANESHVFYEFPTEDNVTNGFLNGRVDPNWIVTVSDPSAADYFICGPVGFMQAMVHGLKAANVPEARIHYEFFGPASETIG</sequence>
<keyword evidence="14" id="KW-0813">Transport</keyword>
<dbReference type="GO" id="GO:0008941">
    <property type="term" value="F:nitric oxide dioxygenase NAD(P)H activity"/>
    <property type="evidence" value="ECO:0007669"/>
    <property type="project" value="UniProtKB-EC"/>
</dbReference>
<comment type="caution">
    <text evidence="17">The sequence shown here is derived from an EMBL/GenBank/DDBJ whole genome shotgun (WGS) entry which is preliminary data.</text>
</comment>
<dbReference type="InterPro" id="IPR008333">
    <property type="entry name" value="Cbr1-like_FAD-bd_dom"/>
</dbReference>
<dbReference type="GO" id="GO:0071500">
    <property type="term" value="P:cellular response to nitrosative stress"/>
    <property type="evidence" value="ECO:0007669"/>
    <property type="project" value="TreeGrafter"/>
</dbReference>
<name>A0A7W6E4Z2_9RHOB</name>
<dbReference type="Pfam" id="PF00970">
    <property type="entry name" value="FAD_binding_6"/>
    <property type="match status" value="1"/>
</dbReference>
<evidence type="ECO:0000256" key="1">
    <source>
        <dbReference type="ARBA" id="ARBA00001970"/>
    </source>
</evidence>
<dbReference type="PANTHER" id="PTHR43396">
    <property type="entry name" value="FLAVOHEMOPROTEIN"/>
    <property type="match status" value="1"/>
</dbReference>
<dbReference type="Proteomes" id="UP000530268">
    <property type="component" value="Unassembled WGS sequence"/>
</dbReference>
<dbReference type="SUPFAM" id="SSF52343">
    <property type="entry name" value="Ferredoxin reductase-like, C-terminal NADP-linked domain"/>
    <property type="match status" value="1"/>
</dbReference>
<dbReference type="InterPro" id="IPR000971">
    <property type="entry name" value="Globin"/>
</dbReference>
<dbReference type="Gene3D" id="1.10.490.10">
    <property type="entry name" value="Globins"/>
    <property type="match status" value="1"/>
</dbReference>
<keyword evidence="7" id="KW-0479">Metal-binding</keyword>
<keyword evidence="17" id="KW-0223">Dioxygenase</keyword>
<protein>
    <recommendedName>
        <fullName evidence="3">nitric oxide dioxygenase</fullName>
        <ecNumber evidence="3">1.14.12.17</ecNumber>
    </recommendedName>
</protein>
<evidence type="ECO:0000256" key="11">
    <source>
        <dbReference type="ARBA" id="ARBA00025094"/>
    </source>
</evidence>
<dbReference type="InterPro" id="IPR017927">
    <property type="entry name" value="FAD-bd_FR_type"/>
</dbReference>
<comment type="function">
    <text evidence="11">Is involved in NO detoxification in an aerobic process, termed nitric oxide dioxygenase (NOD) reaction that utilizes O(2) and NAD(P)H to convert NO to nitrate, which protects the bacterium from various noxious nitrogen compounds. Therefore, plays a central role in the inducible response to nitrosative stress.</text>
</comment>
<dbReference type="SUPFAM" id="SSF46458">
    <property type="entry name" value="Globin-like"/>
    <property type="match status" value="1"/>
</dbReference>
<comment type="catalytic activity">
    <reaction evidence="12">
        <text>2 nitric oxide + NADH + 2 O2 = 2 nitrate + NAD(+) + H(+)</text>
        <dbReference type="Rhea" id="RHEA:19469"/>
        <dbReference type="ChEBI" id="CHEBI:15378"/>
        <dbReference type="ChEBI" id="CHEBI:15379"/>
        <dbReference type="ChEBI" id="CHEBI:16480"/>
        <dbReference type="ChEBI" id="CHEBI:17632"/>
        <dbReference type="ChEBI" id="CHEBI:57540"/>
        <dbReference type="ChEBI" id="CHEBI:57945"/>
        <dbReference type="EC" id="1.14.12.17"/>
    </reaction>
</comment>
<dbReference type="InterPro" id="IPR001433">
    <property type="entry name" value="OxRdtase_FAD/NAD-bd"/>
</dbReference>
<organism evidence="17 18">
    <name type="scientific">Sulfitobacter undariae</name>
    <dbReference type="NCBI Taxonomy" id="1563671"/>
    <lineage>
        <taxon>Bacteria</taxon>
        <taxon>Pseudomonadati</taxon>
        <taxon>Pseudomonadota</taxon>
        <taxon>Alphaproteobacteria</taxon>
        <taxon>Rhodobacterales</taxon>
        <taxon>Roseobacteraceae</taxon>
        <taxon>Sulfitobacter</taxon>
    </lineage>
</organism>
<dbReference type="AlphaFoldDB" id="A0A7W6E4Z2"/>
<evidence type="ECO:0000256" key="2">
    <source>
        <dbReference type="ARBA" id="ARBA00006401"/>
    </source>
</evidence>
<dbReference type="RefSeq" id="WP_184566210.1">
    <property type="nucleotide sequence ID" value="NZ_JACIEI010000008.1"/>
</dbReference>
<keyword evidence="10" id="KW-0520">NAD</keyword>
<evidence type="ECO:0000256" key="14">
    <source>
        <dbReference type="RuleBase" id="RU000356"/>
    </source>
</evidence>
<gene>
    <name evidence="17" type="ORF">GGR95_002486</name>
</gene>
<dbReference type="PROSITE" id="PS51384">
    <property type="entry name" value="FAD_FR"/>
    <property type="match status" value="1"/>
</dbReference>
<dbReference type="Pfam" id="PF00042">
    <property type="entry name" value="Globin"/>
    <property type="match status" value="1"/>
</dbReference>
<dbReference type="EMBL" id="JACIEI010000008">
    <property type="protein sequence ID" value="MBB3994837.1"/>
    <property type="molecule type" value="Genomic_DNA"/>
</dbReference>
<dbReference type="GO" id="GO:0071949">
    <property type="term" value="F:FAD binding"/>
    <property type="evidence" value="ECO:0007669"/>
    <property type="project" value="TreeGrafter"/>
</dbReference>
<dbReference type="NCBIfam" id="NF009805">
    <property type="entry name" value="PRK13289.1"/>
    <property type="match status" value="1"/>
</dbReference>
<comment type="similarity">
    <text evidence="2">In the C-terminal section; belongs to the flavoprotein pyridine nucleotide cytochrome reductase family.</text>
</comment>
<evidence type="ECO:0000313" key="17">
    <source>
        <dbReference type="EMBL" id="MBB3994837.1"/>
    </source>
</evidence>
<keyword evidence="17" id="KW-0560">Oxidoreductase</keyword>
<evidence type="ECO:0000256" key="5">
    <source>
        <dbReference type="ARBA" id="ARBA00022617"/>
    </source>
</evidence>
<dbReference type="Gene3D" id="2.40.30.10">
    <property type="entry name" value="Translation factors"/>
    <property type="match status" value="1"/>
</dbReference>
<dbReference type="GO" id="GO:0005344">
    <property type="term" value="F:oxygen carrier activity"/>
    <property type="evidence" value="ECO:0007669"/>
    <property type="project" value="UniProtKB-KW"/>
</dbReference>
<dbReference type="InterPro" id="IPR039261">
    <property type="entry name" value="FNR_nucleotide-bd"/>
</dbReference>
<dbReference type="InterPro" id="IPR017938">
    <property type="entry name" value="Riboflavin_synthase-like_b-brl"/>
</dbReference>
<feature type="domain" description="FAD-binding FR-type" evidence="16">
    <location>
        <begin position="155"/>
        <end position="259"/>
    </location>
</feature>
<dbReference type="GO" id="GO:0020037">
    <property type="term" value="F:heme binding"/>
    <property type="evidence" value="ECO:0007669"/>
    <property type="project" value="InterPro"/>
</dbReference>
<proteinExistence type="inferred from homology"/>
<evidence type="ECO:0000256" key="6">
    <source>
        <dbReference type="ARBA" id="ARBA00022621"/>
    </source>
</evidence>
<evidence type="ECO:0000256" key="4">
    <source>
        <dbReference type="ARBA" id="ARBA00022575"/>
    </source>
</evidence>
<feature type="domain" description="Globin" evidence="15">
    <location>
        <begin position="4"/>
        <end position="141"/>
    </location>
</feature>
<dbReference type="GO" id="GO:0046210">
    <property type="term" value="P:nitric oxide catabolic process"/>
    <property type="evidence" value="ECO:0007669"/>
    <property type="project" value="TreeGrafter"/>
</dbReference>
<dbReference type="Gene3D" id="3.40.50.80">
    <property type="entry name" value="Nucleotide-binding domain of ferredoxin-NADP reductase (FNR) module"/>
    <property type="match status" value="1"/>
</dbReference>
<dbReference type="FunFam" id="2.40.30.10:FF:000034">
    <property type="entry name" value="Flavohemoprotein"/>
    <property type="match status" value="1"/>
</dbReference>
<keyword evidence="6 14" id="KW-0561">Oxygen transport</keyword>
<keyword evidence="8" id="KW-0521">NADP</keyword>
<dbReference type="CDD" id="cd08922">
    <property type="entry name" value="FHb-globin"/>
    <property type="match status" value="1"/>
</dbReference>
<keyword evidence="18" id="KW-1185">Reference proteome</keyword>
<evidence type="ECO:0000259" key="15">
    <source>
        <dbReference type="PROSITE" id="PS01033"/>
    </source>
</evidence>
<dbReference type="GO" id="GO:0019825">
    <property type="term" value="F:oxygen binding"/>
    <property type="evidence" value="ECO:0007669"/>
    <property type="project" value="InterPro"/>
</dbReference>
<dbReference type="GO" id="GO:0046872">
    <property type="term" value="F:metal ion binding"/>
    <property type="evidence" value="ECO:0007669"/>
    <property type="project" value="UniProtKB-KW"/>
</dbReference>
<dbReference type="SUPFAM" id="SSF63380">
    <property type="entry name" value="Riboflavin synthase domain-like"/>
    <property type="match status" value="1"/>
</dbReference>
<dbReference type="CDD" id="cd06184">
    <property type="entry name" value="flavohem_like_fad_nad_binding"/>
    <property type="match status" value="1"/>
</dbReference>
<dbReference type="PROSITE" id="PS01033">
    <property type="entry name" value="GLOBIN"/>
    <property type="match status" value="1"/>
</dbReference>
<evidence type="ECO:0000256" key="9">
    <source>
        <dbReference type="ARBA" id="ARBA00023004"/>
    </source>
</evidence>
<comment type="cofactor">
    <cofactor evidence="1">
        <name>heme b</name>
        <dbReference type="ChEBI" id="CHEBI:60344"/>
    </cofactor>
</comment>
<evidence type="ECO:0000256" key="13">
    <source>
        <dbReference type="ARBA" id="ARBA00049433"/>
    </source>
</evidence>
<dbReference type="EC" id="1.14.12.17" evidence="3"/>
<evidence type="ECO:0000313" key="18">
    <source>
        <dbReference type="Proteomes" id="UP000530268"/>
    </source>
</evidence>